<dbReference type="Proteomes" id="UP000807025">
    <property type="component" value="Unassembled WGS sequence"/>
</dbReference>
<evidence type="ECO:0000256" key="1">
    <source>
        <dbReference type="SAM" id="MobiDB-lite"/>
    </source>
</evidence>
<evidence type="ECO:0000313" key="2">
    <source>
        <dbReference type="EMBL" id="KAF9495035.1"/>
    </source>
</evidence>
<comment type="caution">
    <text evidence="2">The sequence shown here is derived from an EMBL/GenBank/DDBJ whole genome shotgun (WGS) entry which is preliminary data.</text>
</comment>
<keyword evidence="3" id="KW-1185">Reference proteome</keyword>
<accession>A0A9P5ZW95</accession>
<evidence type="ECO:0000313" key="3">
    <source>
        <dbReference type="Proteomes" id="UP000807025"/>
    </source>
</evidence>
<dbReference type="EMBL" id="MU154566">
    <property type="protein sequence ID" value="KAF9495035.1"/>
    <property type="molecule type" value="Genomic_DNA"/>
</dbReference>
<dbReference type="AlphaFoldDB" id="A0A9P5ZW95"/>
<protein>
    <submittedName>
        <fullName evidence="2">Uncharacterized protein</fullName>
    </submittedName>
</protein>
<sequence length="468" mass="51806">MLARIPRRRFDSVSSGESRQPPSRLIPAPVYAHVSTYRTPQMEMQIQSPSLKACEVDHAPLLPVFSDHDQIRGRVILDPSCSSSGRLVISVKGSFLYTNKGESSKYNAEQKSHVFLDASTAIVVSPEPPRSAFMDAFAASIRRRPSGSSLGTTYASAERSYSFNFDLPRSCRSAEELPPSCSSFKLDDADPLRQSLPPAHQVQYIVQASWEPAEGLEPSTSLETPIIVQPERDFQSLDCSPVSQDSWLEMPLRADRPIPYRVAITLPSLVTFSRGTSIPFFVVFTTTPRSLSLVKEIASDATISVSLIQKIQIQQTITLPPTPPHTPTSSIDENELPRSAKLLKRVGGRPRRSPSSPTLYTDSSQDIREKPLPRLPMETSLSETNSFHSSMCIGFPKRPRNPCGDTQKHPSLATQHMLPDGLHKSKIPLNSAMLPSIDWVGISVKYYVDVSVLFGQDDLRVRIPVKIT</sequence>
<dbReference type="OrthoDB" id="3259897at2759"/>
<feature type="region of interest" description="Disordered" evidence="1">
    <location>
        <begin position="318"/>
        <end position="374"/>
    </location>
</feature>
<reference evidence="2" key="1">
    <citation type="submission" date="2020-11" db="EMBL/GenBank/DDBJ databases">
        <authorList>
            <consortium name="DOE Joint Genome Institute"/>
            <person name="Ahrendt S."/>
            <person name="Riley R."/>
            <person name="Andreopoulos W."/>
            <person name="Labutti K."/>
            <person name="Pangilinan J."/>
            <person name="Ruiz-Duenas F.J."/>
            <person name="Barrasa J.M."/>
            <person name="Sanchez-Garcia M."/>
            <person name="Camarero S."/>
            <person name="Miyauchi S."/>
            <person name="Serrano A."/>
            <person name="Linde D."/>
            <person name="Babiker R."/>
            <person name="Drula E."/>
            <person name="Ayuso-Fernandez I."/>
            <person name="Pacheco R."/>
            <person name="Padilla G."/>
            <person name="Ferreira P."/>
            <person name="Barriuso J."/>
            <person name="Kellner H."/>
            <person name="Castanera R."/>
            <person name="Alfaro M."/>
            <person name="Ramirez L."/>
            <person name="Pisabarro A.G."/>
            <person name="Kuo A."/>
            <person name="Tritt A."/>
            <person name="Lipzen A."/>
            <person name="He G."/>
            <person name="Yan M."/>
            <person name="Ng V."/>
            <person name="Cullen D."/>
            <person name="Martin F."/>
            <person name="Rosso M.-N."/>
            <person name="Henrissat B."/>
            <person name="Hibbett D."/>
            <person name="Martinez A.T."/>
            <person name="Grigoriev I.V."/>
        </authorList>
    </citation>
    <scope>NUCLEOTIDE SEQUENCE</scope>
    <source>
        <strain evidence="2">ATCC 90797</strain>
    </source>
</reference>
<organism evidence="2 3">
    <name type="scientific">Pleurotus eryngii</name>
    <name type="common">Boletus of the steppes</name>
    <dbReference type="NCBI Taxonomy" id="5323"/>
    <lineage>
        <taxon>Eukaryota</taxon>
        <taxon>Fungi</taxon>
        <taxon>Dikarya</taxon>
        <taxon>Basidiomycota</taxon>
        <taxon>Agaricomycotina</taxon>
        <taxon>Agaricomycetes</taxon>
        <taxon>Agaricomycetidae</taxon>
        <taxon>Agaricales</taxon>
        <taxon>Pleurotineae</taxon>
        <taxon>Pleurotaceae</taxon>
        <taxon>Pleurotus</taxon>
    </lineage>
</organism>
<gene>
    <name evidence="2" type="ORF">BDN71DRAFT_914610</name>
</gene>
<proteinExistence type="predicted"/>
<feature type="compositionally biased region" description="Basic residues" evidence="1">
    <location>
        <begin position="341"/>
        <end position="352"/>
    </location>
</feature>
<name>A0A9P5ZW95_PLEER</name>
<feature type="region of interest" description="Disordered" evidence="1">
    <location>
        <begin position="1"/>
        <end position="25"/>
    </location>
</feature>
<feature type="compositionally biased region" description="Polar residues" evidence="1">
    <location>
        <begin position="12"/>
        <end position="21"/>
    </location>
</feature>